<protein>
    <submittedName>
        <fullName evidence="2">Uncharacterized protein</fullName>
    </submittedName>
</protein>
<keyword evidence="1" id="KW-1133">Transmembrane helix</keyword>
<feature type="transmembrane region" description="Helical" evidence="1">
    <location>
        <begin position="20"/>
        <end position="43"/>
    </location>
</feature>
<reference evidence="3" key="1">
    <citation type="submission" date="2018-08" db="EMBL/GenBank/DDBJ databases">
        <authorList>
            <person name="Kim S.-J."/>
            <person name="Jung G.-Y."/>
        </authorList>
    </citation>
    <scope>NUCLEOTIDE SEQUENCE [LARGE SCALE GENOMIC DNA]</scope>
    <source>
        <strain evidence="3">GY_H</strain>
    </source>
</reference>
<dbReference type="OrthoDB" id="8451915at2"/>
<sequence length="76" mass="8470">MLPPVDPRYMTEKQRAENRARYVSFAMWGGAAVAVALAFMLFAYTDQAPPWLRNLAYQIDGAFGYPVLALIRAMAG</sequence>
<evidence type="ECO:0000313" key="3">
    <source>
        <dbReference type="Proteomes" id="UP000263993"/>
    </source>
</evidence>
<keyword evidence="1" id="KW-0812">Transmembrane</keyword>
<evidence type="ECO:0000256" key="1">
    <source>
        <dbReference type="SAM" id="Phobius"/>
    </source>
</evidence>
<keyword evidence="1" id="KW-0472">Membrane</keyword>
<dbReference type="AlphaFoldDB" id="A0A371B830"/>
<comment type="caution">
    <text evidence="2">The sequence shown here is derived from an EMBL/GenBank/DDBJ whole genome shotgun (WGS) entry which is preliminary data.</text>
</comment>
<gene>
    <name evidence="2" type="ORF">DXH78_03630</name>
</gene>
<dbReference type="EMBL" id="QRGO01000001">
    <property type="protein sequence ID" value="RDV03756.1"/>
    <property type="molecule type" value="Genomic_DNA"/>
</dbReference>
<proteinExistence type="predicted"/>
<keyword evidence="3" id="KW-1185">Reference proteome</keyword>
<organism evidence="2 3">
    <name type="scientific">Undibacter mobilis</name>
    <dbReference type="NCBI Taxonomy" id="2292256"/>
    <lineage>
        <taxon>Bacteria</taxon>
        <taxon>Pseudomonadati</taxon>
        <taxon>Pseudomonadota</taxon>
        <taxon>Alphaproteobacteria</taxon>
        <taxon>Hyphomicrobiales</taxon>
        <taxon>Nitrobacteraceae</taxon>
        <taxon>Undibacter</taxon>
    </lineage>
</organism>
<dbReference type="Proteomes" id="UP000263993">
    <property type="component" value="Unassembled WGS sequence"/>
</dbReference>
<evidence type="ECO:0000313" key="2">
    <source>
        <dbReference type="EMBL" id="RDV03756.1"/>
    </source>
</evidence>
<accession>A0A371B830</accession>
<name>A0A371B830_9BRAD</name>
<dbReference type="RefSeq" id="WP_115515781.1">
    <property type="nucleotide sequence ID" value="NZ_QRGO01000001.1"/>
</dbReference>